<feature type="region of interest" description="Disordered" evidence="1">
    <location>
        <begin position="1"/>
        <end position="63"/>
    </location>
</feature>
<organism evidence="2 3">
    <name type="scientific">Actinocatenispora comari</name>
    <dbReference type="NCBI Taxonomy" id="2807577"/>
    <lineage>
        <taxon>Bacteria</taxon>
        <taxon>Bacillati</taxon>
        <taxon>Actinomycetota</taxon>
        <taxon>Actinomycetes</taxon>
        <taxon>Micromonosporales</taxon>
        <taxon>Micromonosporaceae</taxon>
        <taxon>Actinocatenispora</taxon>
    </lineage>
</organism>
<dbReference type="EMBL" id="BOPO01000008">
    <property type="protein sequence ID" value="GIL25753.1"/>
    <property type="molecule type" value="Genomic_DNA"/>
</dbReference>
<dbReference type="AlphaFoldDB" id="A0A8J4A7L1"/>
<gene>
    <name evidence="2" type="ORF">NUM_10070</name>
</gene>
<protein>
    <submittedName>
        <fullName evidence="2">Uncharacterized protein</fullName>
    </submittedName>
</protein>
<evidence type="ECO:0000313" key="3">
    <source>
        <dbReference type="Proteomes" id="UP000614996"/>
    </source>
</evidence>
<feature type="compositionally biased region" description="Low complexity" evidence="1">
    <location>
        <begin position="18"/>
        <end position="35"/>
    </location>
</feature>
<evidence type="ECO:0000256" key="1">
    <source>
        <dbReference type="SAM" id="MobiDB-lite"/>
    </source>
</evidence>
<keyword evidence="3" id="KW-1185">Reference proteome</keyword>
<feature type="compositionally biased region" description="Polar residues" evidence="1">
    <location>
        <begin position="1"/>
        <end position="17"/>
    </location>
</feature>
<dbReference type="Proteomes" id="UP000614996">
    <property type="component" value="Unassembled WGS sequence"/>
</dbReference>
<comment type="caution">
    <text evidence="2">The sequence shown here is derived from an EMBL/GenBank/DDBJ whole genome shotgun (WGS) entry which is preliminary data.</text>
</comment>
<accession>A0A8J4A7L1</accession>
<name>A0A8J4A7L1_9ACTN</name>
<evidence type="ECO:0000313" key="2">
    <source>
        <dbReference type="EMBL" id="GIL25753.1"/>
    </source>
</evidence>
<reference evidence="3" key="1">
    <citation type="journal article" date="2021" name="Int. J. Syst. Evol. Microbiol.">
        <title>Actinocatenispora comari sp. nov., an endophytic actinomycete isolated from aerial parts of Comarum salesowianum.</title>
        <authorList>
            <person name="Oyunbileg N."/>
            <person name="Iizaka Y."/>
            <person name="Hamada M."/>
            <person name="Davaapurev B.O."/>
            <person name="Fukumoto A."/>
            <person name="Tsetseg B."/>
            <person name="Kato F."/>
            <person name="Tamura T."/>
            <person name="Batkhuu J."/>
            <person name="Anzai Y."/>
        </authorList>
    </citation>
    <scope>NUCLEOTIDE SEQUENCE [LARGE SCALE GENOMIC DNA]</scope>
    <source>
        <strain evidence="3">NUM-2625</strain>
    </source>
</reference>
<sequence length="63" mass="5882">MASSGSYWPCTSPTTYSGDGAAPGVADPAGTDPAGTDPLGTDSAGAVDSGADGSELEIGTGTC</sequence>
<proteinExistence type="predicted"/>